<dbReference type="PANTHER" id="PTHR30250">
    <property type="entry name" value="PST FAMILY PREDICTED COLANIC ACID TRANSPORTER"/>
    <property type="match status" value="1"/>
</dbReference>
<dbReference type="AlphaFoldDB" id="A0A1J0EQ64"/>
<feature type="transmembrane region" description="Helical" evidence="6">
    <location>
        <begin position="253"/>
        <end position="274"/>
    </location>
</feature>
<evidence type="ECO:0000256" key="2">
    <source>
        <dbReference type="ARBA" id="ARBA00022475"/>
    </source>
</evidence>
<evidence type="ECO:0000313" key="8">
    <source>
        <dbReference type="Proteomes" id="UP000182567"/>
    </source>
</evidence>
<feature type="transmembrane region" description="Helical" evidence="6">
    <location>
        <begin position="78"/>
        <end position="103"/>
    </location>
</feature>
<accession>A0A1J0EQ64</accession>
<name>A0A1J0EQ64_9PSED</name>
<dbReference type="RefSeq" id="WP_071554234.1">
    <property type="nucleotide sequence ID" value="NZ_CP017886.1"/>
</dbReference>
<dbReference type="OrthoDB" id="6760308at2"/>
<proteinExistence type="predicted"/>
<feature type="transmembrane region" description="Helical" evidence="6">
    <location>
        <begin position="327"/>
        <end position="344"/>
    </location>
</feature>
<feature type="transmembrane region" description="Helical" evidence="6">
    <location>
        <begin position="41"/>
        <end position="66"/>
    </location>
</feature>
<feature type="transmembrane region" description="Helical" evidence="6">
    <location>
        <begin position="413"/>
        <end position="434"/>
    </location>
</feature>
<dbReference type="GO" id="GO:0005886">
    <property type="term" value="C:plasma membrane"/>
    <property type="evidence" value="ECO:0007669"/>
    <property type="project" value="UniProtKB-SubCell"/>
</dbReference>
<gene>
    <name evidence="7" type="ORF">BLL42_21860</name>
</gene>
<evidence type="ECO:0000256" key="3">
    <source>
        <dbReference type="ARBA" id="ARBA00022692"/>
    </source>
</evidence>
<dbReference type="EMBL" id="CP017886">
    <property type="protein sequence ID" value="APC18241.1"/>
    <property type="molecule type" value="Genomic_DNA"/>
</dbReference>
<reference evidence="8" key="1">
    <citation type="submission" date="2016-10" db="EMBL/GenBank/DDBJ databases">
        <title>Pseudomonas frederiksbergensis ERGS4:02 complete genome.</title>
        <authorList>
            <person name="Kumar R."/>
            <person name="Acharya V."/>
            <person name="Singh D."/>
        </authorList>
    </citation>
    <scope>NUCLEOTIDE SEQUENCE [LARGE SCALE GENOMIC DNA]</scope>
    <source>
        <strain evidence="8">ERGS4:02</strain>
    </source>
</reference>
<feature type="transmembrane region" description="Helical" evidence="6">
    <location>
        <begin position="141"/>
        <end position="162"/>
    </location>
</feature>
<comment type="subcellular location">
    <subcellularLocation>
        <location evidence="1">Cell membrane</location>
        <topology evidence="1">Multi-pass membrane protein</topology>
    </subcellularLocation>
</comment>
<feature type="transmembrane region" description="Helical" evidence="6">
    <location>
        <begin position="356"/>
        <end position="374"/>
    </location>
</feature>
<dbReference type="PANTHER" id="PTHR30250:SF11">
    <property type="entry name" value="O-ANTIGEN TRANSPORTER-RELATED"/>
    <property type="match status" value="1"/>
</dbReference>
<keyword evidence="4 6" id="KW-1133">Transmembrane helix</keyword>
<sequence>MNMNVFIRKLLLYVPVKMVPALSGIFLIFFLYKYFPAGQYVSYSVSLFCSLIAAQLSAGWVGNSFIYYYTGVEDKRVFVSNCVSVILLIAPVASLLAAVVSVFFVFERYVFICVWLLCFGQILFFFLSSACQAGFLVKQQLVAVLLQALAQILLIVAFFQFVGVDFRYALLALSVGYFIAAFFLLFVILKKFGVCNPFSNVDVFKDNLRLIYQYGAALSPWILGMLVVAGSDRFAIGYYGIEHGDSYLSLKDLFVGGAGLLSMPLLMMVHPFVIKRFREGVFAVRIIESSSSFLIVAFSLLWCALYFVGFDFFEKITGKTIEASKVVILFSFSGVFLNSTSVYFQKRLEVHRRMKLLAYLSIVSALVSVLFAWIGGRYWGLYGVSLGVLLAQALYFVLVTTSMFKRLDLYRSFTLPALMSSFAFFIGYVFYIGLESVGSSLLWWEKSVFWLVGFAVVSLFSLWKGVRWSEFMKATV</sequence>
<evidence type="ECO:0000256" key="5">
    <source>
        <dbReference type="ARBA" id="ARBA00023136"/>
    </source>
</evidence>
<feature type="transmembrane region" description="Helical" evidence="6">
    <location>
        <begin position="109"/>
        <end position="129"/>
    </location>
</feature>
<keyword evidence="5 6" id="KW-0472">Membrane</keyword>
<feature type="transmembrane region" description="Helical" evidence="6">
    <location>
        <begin position="12"/>
        <end position="35"/>
    </location>
</feature>
<feature type="transmembrane region" description="Helical" evidence="6">
    <location>
        <begin position="446"/>
        <end position="463"/>
    </location>
</feature>
<dbReference type="GeneID" id="46910926"/>
<dbReference type="Proteomes" id="UP000182567">
    <property type="component" value="Chromosome"/>
</dbReference>
<evidence type="ECO:0000256" key="1">
    <source>
        <dbReference type="ARBA" id="ARBA00004651"/>
    </source>
</evidence>
<dbReference type="InterPro" id="IPR050833">
    <property type="entry name" value="Poly_Biosynth_Transport"/>
</dbReference>
<feature type="transmembrane region" description="Helical" evidence="6">
    <location>
        <begin position="210"/>
        <end position="229"/>
    </location>
</feature>
<evidence type="ECO:0000313" key="7">
    <source>
        <dbReference type="EMBL" id="APC18241.1"/>
    </source>
</evidence>
<evidence type="ECO:0000256" key="4">
    <source>
        <dbReference type="ARBA" id="ARBA00022989"/>
    </source>
</evidence>
<feature type="transmembrane region" description="Helical" evidence="6">
    <location>
        <begin position="286"/>
        <end position="307"/>
    </location>
</feature>
<keyword evidence="2" id="KW-1003">Cell membrane</keyword>
<organism evidence="7 8">
    <name type="scientific">Pseudomonas frederiksbergensis</name>
    <dbReference type="NCBI Taxonomy" id="104087"/>
    <lineage>
        <taxon>Bacteria</taxon>
        <taxon>Pseudomonadati</taxon>
        <taxon>Pseudomonadota</taxon>
        <taxon>Gammaproteobacteria</taxon>
        <taxon>Pseudomonadales</taxon>
        <taxon>Pseudomonadaceae</taxon>
        <taxon>Pseudomonas</taxon>
    </lineage>
</organism>
<feature type="transmembrane region" description="Helical" evidence="6">
    <location>
        <begin position="380"/>
        <end position="401"/>
    </location>
</feature>
<feature type="transmembrane region" description="Helical" evidence="6">
    <location>
        <begin position="168"/>
        <end position="189"/>
    </location>
</feature>
<protein>
    <submittedName>
        <fullName evidence="7">Uncharacterized protein</fullName>
    </submittedName>
</protein>
<evidence type="ECO:0000256" key="6">
    <source>
        <dbReference type="SAM" id="Phobius"/>
    </source>
</evidence>
<keyword evidence="3 6" id="KW-0812">Transmembrane</keyword>